<dbReference type="KEGG" id="madi:A7U43_01520"/>
<feature type="signal peptide" evidence="2">
    <location>
        <begin position="1"/>
        <end position="25"/>
    </location>
</feature>
<evidence type="ECO:0000313" key="3">
    <source>
        <dbReference type="EMBL" id="ANE78190.1"/>
    </source>
</evidence>
<gene>
    <name evidence="3" type="ORF">A7U43_01520</name>
</gene>
<dbReference type="RefSeq" id="WP_067990367.1">
    <property type="nucleotide sequence ID" value="NZ_CP015596.1"/>
</dbReference>
<evidence type="ECO:0008006" key="5">
    <source>
        <dbReference type="Google" id="ProtNLM"/>
    </source>
</evidence>
<dbReference type="STRING" id="1682113.A7U43_01520"/>
<feature type="compositionally biased region" description="Acidic residues" evidence="1">
    <location>
        <begin position="668"/>
        <end position="694"/>
    </location>
</feature>
<feature type="compositionally biased region" description="Basic and acidic residues" evidence="1">
    <location>
        <begin position="761"/>
        <end position="799"/>
    </location>
</feature>
<organism evidence="3 4">
    <name type="scientific">Mycobacterium adipatum</name>
    <dbReference type="NCBI Taxonomy" id="1682113"/>
    <lineage>
        <taxon>Bacteria</taxon>
        <taxon>Bacillati</taxon>
        <taxon>Actinomycetota</taxon>
        <taxon>Actinomycetes</taxon>
        <taxon>Mycobacteriales</taxon>
        <taxon>Mycobacteriaceae</taxon>
        <taxon>Mycobacterium</taxon>
    </lineage>
</organism>
<reference evidence="3 4" key="1">
    <citation type="submission" date="2016-05" db="EMBL/GenBank/DDBJ databases">
        <title>Complete genome sequence of a phthalic acid esters degrading Mycobacterium sp. YC-RL4.</title>
        <authorList>
            <person name="Ren L."/>
            <person name="Fan S."/>
            <person name="Ruth N."/>
            <person name="Jia Y."/>
            <person name="Wang J."/>
            <person name="Qiao C."/>
        </authorList>
    </citation>
    <scope>NUCLEOTIDE SEQUENCE [LARGE SCALE GENOMIC DNA]</scope>
    <source>
        <strain evidence="3 4">YC-RL4</strain>
    </source>
</reference>
<sequence>MAEHTRRLAVVTAATATATALTVGAAAPTPLPRPEQHYLRVVEQPVDLSASVSPFGPPGTLPDVTAGSGQTAYNTFQEFIAAYERALAGVNLAGGFGLNIENLLSQIPTAFLDDILGAIPIDLGSVLTPILGGLVTPLLINILDLLNITDAQGNITLSAVLGLVGLDLSDPLNLAGLDIPGVNIITPGEPFLLLKMLAGLDLGWTPGTANAVADAINQTPYLEVGVENLLDAVLDLAGDAVGNIPLLGPLISAVLQGVEDINLPDLNVIDVRIPIVIGYGFGAMAAGSAYQQALADLGNQPRVGANGGGPLGSLTLLPMILANNVGRANGGMLARFYPLFDLLGIDMITPDVKATNAGTGIPVLGTGIELGAANLVPIKVDATVQYQPYSDFAAWPNPFTLFNNLLAGTIGASYILRGVELDSALDQILEEVGETVSGALDLGSPLDVNVYLTLATKTLPLLEPLYLAGDLLNMVSFGTLGTLPIRLANALAPALTSLVNLGYTDVVRNPDGTYTRTLDDPDTATPFMSFPDVNWGRALNDVMTSLVNGFHKEFISGKPTAAPPNVLENLGKLIQTLTKGLNLGGLTAGLQAGLDNLAAGLTGQSSRQAPNAARTLAAAAGDLPDPDAKLVTLSVDPEGDVPTGKHAANPSAAIPEDSGLAPKHAAPDTEEAEQTSEAAADDEAPTAAEPDAEPAAEPAVETPAETPAETAPEGEDEAPAVKKPTVKKNPLMNVVRDITNALTPKKKPAPTTSGAADAEADATKSETSEAKKPDTEKKSETKKSETKKSDTKKADKAAA</sequence>
<dbReference type="EMBL" id="CP015596">
    <property type="protein sequence ID" value="ANE78190.1"/>
    <property type="molecule type" value="Genomic_DNA"/>
</dbReference>
<feature type="chain" id="PRO_5008002051" description="ATPase" evidence="2">
    <location>
        <begin position="26"/>
        <end position="799"/>
    </location>
</feature>
<keyword evidence="2" id="KW-0732">Signal</keyword>
<name>A0A172UH02_9MYCO</name>
<accession>A0A172UH02</accession>
<dbReference type="Proteomes" id="UP000077143">
    <property type="component" value="Chromosome"/>
</dbReference>
<evidence type="ECO:0000256" key="2">
    <source>
        <dbReference type="SAM" id="SignalP"/>
    </source>
</evidence>
<evidence type="ECO:0000313" key="4">
    <source>
        <dbReference type="Proteomes" id="UP000077143"/>
    </source>
</evidence>
<evidence type="ECO:0000256" key="1">
    <source>
        <dbReference type="SAM" id="MobiDB-lite"/>
    </source>
</evidence>
<feature type="region of interest" description="Disordered" evidence="1">
    <location>
        <begin position="622"/>
        <end position="799"/>
    </location>
</feature>
<proteinExistence type="predicted"/>
<keyword evidence="4" id="KW-1185">Reference proteome</keyword>
<dbReference type="AlphaFoldDB" id="A0A172UH02"/>
<feature type="compositionally biased region" description="Low complexity" evidence="1">
    <location>
        <begin position="695"/>
        <end position="711"/>
    </location>
</feature>
<protein>
    <recommendedName>
        <fullName evidence="5">ATPase</fullName>
    </recommendedName>
</protein>